<dbReference type="Proteomes" id="UP001216907">
    <property type="component" value="Unassembled WGS sequence"/>
</dbReference>
<reference evidence="1 2" key="1">
    <citation type="submission" date="2023-03" db="EMBL/GenBank/DDBJ databases">
        <title>Paludisphaera mucosa sp. nov. a novel planctomycete from northern fen.</title>
        <authorList>
            <person name="Ivanova A."/>
        </authorList>
    </citation>
    <scope>NUCLEOTIDE SEQUENCE [LARGE SCALE GENOMIC DNA]</scope>
    <source>
        <strain evidence="1 2">Pla2</strain>
    </source>
</reference>
<organism evidence="1 2">
    <name type="scientific">Paludisphaera mucosa</name>
    <dbReference type="NCBI Taxonomy" id="3030827"/>
    <lineage>
        <taxon>Bacteria</taxon>
        <taxon>Pseudomonadati</taxon>
        <taxon>Planctomycetota</taxon>
        <taxon>Planctomycetia</taxon>
        <taxon>Isosphaerales</taxon>
        <taxon>Isosphaeraceae</taxon>
        <taxon>Paludisphaera</taxon>
    </lineage>
</organism>
<proteinExistence type="predicted"/>
<dbReference type="EMBL" id="JARRAG010000002">
    <property type="protein sequence ID" value="MDG3006461.1"/>
    <property type="molecule type" value="Genomic_DNA"/>
</dbReference>
<name>A0ABT6FG45_9BACT</name>
<dbReference type="RefSeq" id="WP_277862758.1">
    <property type="nucleotide sequence ID" value="NZ_JARRAG010000002.1"/>
</dbReference>
<protein>
    <submittedName>
        <fullName evidence="1">Uncharacterized protein</fullName>
    </submittedName>
</protein>
<comment type="caution">
    <text evidence="1">The sequence shown here is derived from an EMBL/GenBank/DDBJ whole genome shotgun (WGS) entry which is preliminary data.</text>
</comment>
<keyword evidence="2" id="KW-1185">Reference proteome</keyword>
<sequence>MAQTLSIPPADSGLFTPLFLDEQEVGGDLAYFEIAHPDDVSRRSHEYFGEQIGTRYALFGLDLERGVVLRGRLRGVHLPPLPRTKIVDEEERRFLDEPPPLRTA</sequence>
<evidence type="ECO:0000313" key="1">
    <source>
        <dbReference type="EMBL" id="MDG3006461.1"/>
    </source>
</evidence>
<accession>A0ABT6FG45</accession>
<gene>
    <name evidence="1" type="ORF">PZE19_22040</name>
</gene>
<evidence type="ECO:0000313" key="2">
    <source>
        <dbReference type="Proteomes" id="UP001216907"/>
    </source>
</evidence>